<organism evidence="1 2">
    <name type="scientific">Elysia marginata</name>
    <dbReference type="NCBI Taxonomy" id="1093978"/>
    <lineage>
        <taxon>Eukaryota</taxon>
        <taxon>Metazoa</taxon>
        <taxon>Spiralia</taxon>
        <taxon>Lophotrochozoa</taxon>
        <taxon>Mollusca</taxon>
        <taxon>Gastropoda</taxon>
        <taxon>Heterobranchia</taxon>
        <taxon>Euthyneura</taxon>
        <taxon>Panpulmonata</taxon>
        <taxon>Sacoglossa</taxon>
        <taxon>Placobranchoidea</taxon>
        <taxon>Plakobranchidae</taxon>
        <taxon>Elysia</taxon>
    </lineage>
</organism>
<accession>A0AAV4IX35</accession>
<protein>
    <submittedName>
        <fullName evidence="1">Uncharacterized protein</fullName>
    </submittedName>
</protein>
<reference evidence="1 2" key="1">
    <citation type="journal article" date="2021" name="Elife">
        <title>Chloroplast acquisition without the gene transfer in kleptoplastic sea slugs, Plakobranchus ocellatus.</title>
        <authorList>
            <person name="Maeda T."/>
            <person name="Takahashi S."/>
            <person name="Yoshida T."/>
            <person name="Shimamura S."/>
            <person name="Takaki Y."/>
            <person name="Nagai Y."/>
            <person name="Toyoda A."/>
            <person name="Suzuki Y."/>
            <person name="Arimoto A."/>
            <person name="Ishii H."/>
            <person name="Satoh N."/>
            <person name="Nishiyama T."/>
            <person name="Hasebe M."/>
            <person name="Maruyama T."/>
            <person name="Minagawa J."/>
            <person name="Obokata J."/>
            <person name="Shigenobu S."/>
        </authorList>
    </citation>
    <scope>NUCLEOTIDE SEQUENCE [LARGE SCALE GENOMIC DNA]</scope>
</reference>
<feature type="non-terminal residue" evidence="1">
    <location>
        <position position="1"/>
    </location>
</feature>
<sequence length="83" mass="9198">SESEESRTGPDVTATPVNWATMRRCSSASQRLTDQVTSSPFWPVSVLRGRGRICSFETGSTTESELSSMSQIQEIEVNTTRLR</sequence>
<dbReference type="EMBL" id="BMAT01013439">
    <property type="protein sequence ID" value="GFS13071.1"/>
    <property type="molecule type" value="Genomic_DNA"/>
</dbReference>
<dbReference type="Proteomes" id="UP000762676">
    <property type="component" value="Unassembled WGS sequence"/>
</dbReference>
<evidence type="ECO:0000313" key="2">
    <source>
        <dbReference type="Proteomes" id="UP000762676"/>
    </source>
</evidence>
<gene>
    <name evidence="1" type="ORF">ElyMa_006713100</name>
</gene>
<comment type="caution">
    <text evidence="1">The sequence shown here is derived from an EMBL/GenBank/DDBJ whole genome shotgun (WGS) entry which is preliminary data.</text>
</comment>
<dbReference type="AlphaFoldDB" id="A0AAV4IX35"/>
<name>A0AAV4IX35_9GAST</name>
<evidence type="ECO:0000313" key="1">
    <source>
        <dbReference type="EMBL" id="GFS13071.1"/>
    </source>
</evidence>
<proteinExistence type="predicted"/>
<keyword evidence="2" id="KW-1185">Reference proteome</keyword>